<name>A0A1W1ZPE1_9SPHI</name>
<keyword evidence="4" id="KW-1185">Reference proteome</keyword>
<accession>A0A1W1ZPE1</accession>
<dbReference type="InterPro" id="IPR025665">
    <property type="entry name" value="Beta-barrel_OMP_2"/>
</dbReference>
<gene>
    <name evidence="3" type="ORF">SAMN04488524_0868</name>
</gene>
<dbReference type="SUPFAM" id="SSF56925">
    <property type="entry name" value="OMPA-like"/>
    <property type="match status" value="1"/>
</dbReference>
<evidence type="ECO:0000259" key="2">
    <source>
        <dbReference type="Pfam" id="PF13568"/>
    </source>
</evidence>
<dbReference type="AlphaFoldDB" id="A0A1W1ZPE1"/>
<dbReference type="Gene3D" id="2.40.160.20">
    <property type="match status" value="1"/>
</dbReference>
<organism evidence="3 4">
    <name type="scientific">Pedobacter africanus</name>
    <dbReference type="NCBI Taxonomy" id="151894"/>
    <lineage>
        <taxon>Bacteria</taxon>
        <taxon>Pseudomonadati</taxon>
        <taxon>Bacteroidota</taxon>
        <taxon>Sphingobacteriia</taxon>
        <taxon>Sphingobacteriales</taxon>
        <taxon>Sphingobacteriaceae</taxon>
        <taxon>Pedobacter</taxon>
    </lineage>
</organism>
<feature type="signal peptide" evidence="1">
    <location>
        <begin position="1"/>
        <end position="19"/>
    </location>
</feature>
<keyword evidence="1" id="KW-0732">Signal</keyword>
<feature type="chain" id="PRO_5012099662" evidence="1">
    <location>
        <begin position="20"/>
        <end position="205"/>
    </location>
</feature>
<dbReference type="EMBL" id="FWXT01000001">
    <property type="protein sequence ID" value="SMC49978.1"/>
    <property type="molecule type" value="Genomic_DNA"/>
</dbReference>
<dbReference type="RefSeq" id="WP_084237164.1">
    <property type="nucleotide sequence ID" value="NZ_FWXT01000001.1"/>
</dbReference>
<feature type="domain" description="Outer membrane protein beta-barrel" evidence="2">
    <location>
        <begin position="18"/>
        <end position="182"/>
    </location>
</feature>
<evidence type="ECO:0000256" key="1">
    <source>
        <dbReference type="SAM" id="SignalP"/>
    </source>
</evidence>
<dbReference type="OrthoDB" id="947434at2"/>
<sequence length="205" mass="22939">MRKLFIILLSVSTCLTAFSQEKGSFEFGFNVGYNLSTVTSGSTTNSTFRSAFNAGGFGDYYFSNRWSIKAKLTYDQKGWNDGFITNLNNGQSFKTDYRIDYLTIPVMANWHFGKKRNWYLNFGPYAGFLLNAKETMFNTDLKEIMNSTDFGLAAGIGVKIPVAKKLKILLELDGQSGFTDVLKNNQGSTINNSRSSFNTGLVFDL</sequence>
<reference evidence="4" key="1">
    <citation type="submission" date="2017-04" db="EMBL/GenBank/DDBJ databases">
        <authorList>
            <person name="Varghese N."/>
            <person name="Submissions S."/>
        </authorList>
    </citation>
    <scope>NUCLEOTIDE SEQUENCE [LARGE SCALE GENOMIC DNA]</scope>
    <source>
        <strain evidence="4">DSM 12126</strain>
    </source>
</reference>
<dbReference type="Proteomes" id="UP000192756">
    <property type="component" value="Unassembled WGS sequence"/>
</dbReference>
<dbReference type="InterPro" id="IPR011250">
    <property type="entry name" value="OMP/PagP_B-barrel"/>
</dbReference>
<evidence type="ECO:0000313" key="3">
    <source>
        <dbReference type="EMBL" id="SMC49978.1"/>
    </source>
</evidence>
<dbReference type="Pfam" id="PF13568">
    <property type="entry name" value="OMP_b-brl_2"/>
    <property type="match status" value="1"/>
</dbReference>
<protein>
    <submittedName>
        <fullName evidence="3">Outer membrane protein beta-barrel domain-containing protein</fullName>
    </submittedName>
</protein>
<dbReference type="STRING" id="151894.SAMN04488524_0868"/>
<evidence type="ECO:0000313" key="4">
    <source>
        <dbReference type="Proteomes" id="UP000192756"/>
    </source>
</evidence>
<proteinExistence type="predicted"/>